<evidence type="ECO:0000256" key="2">
    <source>
        <dbReference type="ARBA" id="ARBA00022679"/>
    </source>
</evidence>
<dbReference type="GO" id="GO:0009244">
    <property type="term" value="P:lipopolysaccharide core region biosynthetic process"/>
    <property type="evidence" value="ECO:0007669"/>
    <property type="project" value="TreeGrafter"/>
</dbReference>
<evidence type="ECO:0000313" key="3">
    <source>
        <dbReference type="EMBL" id="MAH61838.1"/>
    </source>
</evidence>
<evidence type="ECO:0000256" key="1">
    <source>
        <dbReference type="ARBA" id="ARBA00022676"/>
    </source>
</evidence>
<reference evidence="4" key="1">
    <citation type="submission" date="2017-09" db="EMBL/GenBank/DDBJ databases">
        <title>The Reconstruction of 2,631 Draft Metagenome-Assembled Genomes from the Global Oceans.</title>
        <authorList>
            <person name="Tully B.J."/>
            <person name="Graham E.D."/>
            <person name="Heidelberg J.F."/>
        </authorList>
    </citation>
    <scope>NUCLEOTIDE SEQUENCE [LARGE SCALE GENOMIC DNA]</scope>
</reference>
<evidence type="ECO:0008006" key="5">
    <source>
        <dbReference type="Google" id="ProtNLM"/>
    </source>
</evidence>
<dbReference type="EMBL" id="NZEX01000001">
    <property type="protein sequence ID" value="MAH61838.1"/>
    <property type="molecule type" value="Genomic_DNA"/>
</dbReference>
<dbReference type="InterPro" id="IPR051199">
    <property type="entry name" value="LPS_LOS_Heptosyltrfase"/>
</dbReference>
<organism evidence="3 4">
    <name type="scientific">SAR324 cluster bacterium</name>
    <dbReference type="NCBI Taxonomy" id="2024889"/>
    <lineage>
        <taxon>Bacteria</taxon>
        <taxon>Deltaproteobacteria</taxon>
        <taxon>SAR324 cluster</taxon>
    </lineage>
</organism>
<dbReference type="PANTHER" id="PTHR30160">
    <property type="entry name" value="TETRAACYLDISACCHARIDE 4'-KINASE-RELATED"/>
    <property type="match status" value="1"/>
</dbReference>
<dbReference type="GO" id="GO:0008713">
    <property type="term" value="F:ADP-heptose-lipopolysaccharide heptosyltransferase activity"/>
    <property type="evidence" value="ECO:0007669"/>
    <property type="project" value="TreeGrafter"/>
</dbReference>
<dbReference type="PANTHER" id="PTHR30160:SF1">
    <property type="entry name" value="LIPOPOLYSACCHARIDE 1,2-N-ACETYLGLUCOSAMINETRANSFERASE-RELATED"/>
    <property type="match status" value="1"/>
</dbReference>
<dbReference type="InterPro" id="IPR002201">
    <property type="entry name" value="Glyco_trans_9"/>
</dbReference>
<dbReference type="CDD" id="cd03789">
    <property type="entry name" value="GT9_LPS_heptosyltransferase"/>
    <property type="match status" value="1"/>
</dbReference>
<dbReference type="Pfam" id="PF01075">
    <property type="entry name" value="Glyco_transf_9"/>
    <property type="match status" value="1"/>
</dbReference>
<name>A0A2D6YF85_9DELT</name>
<accession>A0A2D6YF85</accession>
<protein>
    <recommendedName>
        <fullName evidence="5">Glycosyltransferase family 9 protein</fullName>
    </recommendedName>
</protein>
<keyword evidence="2" id="KW-0808">Transferase</keyword>
<proteinExistence type="predicted"/>
<dbReference type="SUPFAM" id="SSF53756">
    <property type="entry name" value="UDP-Glycosyltransferase/glycogen phosphorylase"/>
    <property type="match status" value="1"/>
</dbReference>
<keyword evidence="1" id="KW-0328">Glycosyltransferase</keyword>
<gene>
    <name evidence="3" type="ORF">CMN54_00005</name>
</gene>
<dbReference type="Proteomes" id="UP000226525">
    <property type="component" value="Unassembled WGS sequence"/>
</dbReference>
<dbReference type="AlphaFoldDB" id="A0A2D6YF85"/>
<sequence length="196" mass="21880">MVDNQISIPKIPKLLKLSPSKQIYQDSFILFPGASASFKSWPIEAFANVAVKIIEKYRWKPVILGGFHEISLGHQLEEKLIEYSPINLVNKTALTELVEIIRLARILVSNDTSAVHIAASVNTQSVCILGGGHYGRFLPYPDSIGGAKPVSVVNRMECFGCNWHCKFSNDLSLPYPCISSIEVDRVFETIENIIKY</sequence>
<dbReference type="GO" id="GO:0005829">
    <property type="term" value="C:cytosol"/>
    <property type="evidence" value="ECO:0007669"/>
    <property type="project" value="TreeGrafter"/>
</dbReference>
<dbReference type="Gene3D" id="3.40.50.2000">
    <property type="entry name" value="Glycogen Phosphorylase B"/>
    <property type="match status" value="1"/>
</dbReference>
<evidence type="ECO:0000313" key="4">
    <source>
        <dbReference type="Proteomes" id="UP000226525"/>
    </source>
</evidence>
<comment type="caution">
    <text evidence="3">The sequence shown here is derived from an EMBL/GenBank/DDBJ whole genome shotgun (WGS) entry which is preliminary data.</text>
</comment>